<evidence type="ECO:0000256" key="2">
    <source>
        <dbReference type="ARBA" id="ARBA00022563"/>
    </source>
</evidence>
<evidence type="ECO:0000256" key="5">
    <source>
        <dbReference type="ARBA" id="ARBA00022801"/>
    </source>
</evidence>
<feature type="domain" description="Tetrahydrofolate dehydrogenase/cyclohydrolase catalytic" evidence="12">
    <location>
        <begin position="6"/>
        <end position="118"/>
    </location>
</feature>
<dbReference type="Pfam" id="PF02882">
    <property type="entry name" value="THF_DHG_CYH_C"/>
    <property type="match status" value="1"/>
</dbReference>
<evidence type="ECO:0000259" key="12">
    <source>
        <dbReference type="Pfam" id="PF00763"/>
    </source>
</evidence>
<accession>A0ABP8K060</accession>
<keyword evidence="7 11" id="KW-0560">Oxidoreductase</keyword>
<keyword evidence="6 11" id="KW-0521">NADP</keyword>
<dbReference type="InterPro" id="IPR020630">
    <property type="entry name" value="THF_DH/CycHdrlase_cat_dom"/>
</dbReference>
<dbReference type="PRINTS" id="PR00085">
    <property type="entry name" value="THFDHDRGNASE"/>
</dbReference>
<evidence type="ECO:0000313" key="15">
    <source>
        <dbReference type="Proteomes" id="UP001500945"/>
    </source>
</evidence>
<comment type="subunit">
    <text evidence="11">Homodimer.</text>
</comment>
<dbReference type="EMBL" id="BAABGM010000002">
    <property type="protein sequence ID" value="GAA4398634.1"/>
    <property type="molecule type" value="Genomic_DNA"/>
</dbReference>
<evidence type="ECO:0000256" key="8">
    <source>
        <dbReference type="ARBA" id="ARBA00023102"/>
    </source>
</evidence>
<dbReference type="EC" id="1.5.1.5" evidence="11"/>
<dbReference type="InterPro" id="IPR020631">
    <property type="entry name" value="THF_DH/CycHdrlase_NAD-bd_dom"/>
</dbReference>
<dbReference type="InterPro" id="IPR046346">
    <property type="entry name" value="Aminoacid_DH-like_N_sf"/>
</dbReference>
<keyword evidence="3 11" id="KW-0028">Amino-acid biosynthesis</keyword>
<gene>
    <name evidence="11" type="primary">folD</name>
    <name evidence="14" type="ORF">GCM10023168_04940</name>
</gene>
<comment type="catalytic activity">
    <reaction evidence="11">
        <text>(6R)-5,10-methylene-5,6,7,8-tetrahydrofolate + NADP(+) = (6R)-5,10-methenyltetrahydrofolate + NADPH</text>
        <dbReference type="Rhea" id="RHEA:22812"/>
        <dbReference type="ChEBI" id="CHEBI:15636"/>
        <dbReference type="ChEBI" id="CHEBI:57455"/>
        <dbReference type="ChEBI" id="CHEBI:57783"/>
        <dbReference type="ChEBI" id="CHEBI:58349"/>
        <dbReference type="EC" id="1.5.1.5"/>
    </reaction>
</comment>
<dbReference type="SUPFAM" id="SSF53223">
    <property type="entry name" value="Aminoacid dehydrogenase-like, N-terminal domain"/>
    <property type="match status" value="1"/>
</dbReference>
<dbReference type="NCBIfam" id="NF010789">
    <property type="entry name" value="PRK14193.1"/>
    <property type="match status" value="1"/>
</dbReference>
<evidence type="ECO:0000256" key="10">
    <source>
        <dbReference type="ARBA" id="ARBA00023268"/>
    </source>
</evidence>
<dbReference type="Gene3D" id="3.40.50.10860">
    <property type="entry name" value="Leucine Dehydrogenase, chain A, domain 1"/>
    <property type="match status" value="1"/>
</dbReference>
<reference evidence="15" key="1">
    <citation type="journal article" date="2019" name="Int. J. Syst. Evol. Microbiol.">
        <title>The Global Catalogue of Microorganisms (GCM) 10K type strain sequencing project: providing services to taxonomists for standard genome sequencing and annotation.</title>
        <authorList>
            <consortium name="The Broad Institute Genomics Platform"/>
            <consortium name="The Broad Institute Genome Sequencing Center for Infectious Disease"/>
            <person name="Wu L."/>
            <person name="Ma J."/>
        </authorList>
    </citation>
    <scope>NUCLEOTIDE SEQUENCE [LARGE SCALE GENOMIC DNA]</scope>
    <source>
        <strain evidence="15">JCM 17809</strain>
    </source>
</reference>
<feature type="domain" description="Tetrahydrofolate dehydrogenase/cyclohydrolase NAD(P)-binding" evidence="13">
    <location>
        <begin position="137"/>
        <end position="285"/>
    </location>
</feature>
<dbReference type="PANTHER" id="PTHR48099:SF5">
    <property type="entry name" value="C-1-TETRAHYDROFOLATE SYNTHASE, CYTOPLASMIC"/>
    <property type="match status" value="1"/>
</dbReference>
<name>A0ABP8K060_9MICO</name>
<feature type="binding site" evidence="11">
    <location>
        <position position="231"/>
    </location>
    <ligand>
        <name>NADP(+)</name>
        <dbReference type="ChEBI" id="CHEBI:58349"/>
    </ligand>
</feature>
<dbReference type="InterPro" id="IPR036291">
    <property type="entry name" value="NAD(P)-bd_dom_sf"/>
</dbReference>
<dbReference type="CDD" id="cd01080">
    <property type="entry name" value="NAD_bind_m-THF_DH_Cyclohyd"/>
    <property type="match status" value="1"/>
</dbReference>
<dbReference type="Pfam" id="PF00763">
    <property type="entry name" value="THF_DHG_CYH"/>
    <property type="match status" value="1"/>
</dbReference>
<dbReference type="RefSeq" id="WP_345201889.1">
    <property type="nucleotide sequence ID" value="NZ_BAABGM010000002.1"/>
</dbReference>
<keyword evidence="5 11" id="KW-0378">Hydrolase</keyword>
<dbReference type="Gene3D" id="3.40.50.720">
    <property type="entry name" value="NAD(P)-binding Rossmann-like Domain"/>
    <property type="match status" value="1"/>
</dbReference>
<dbReference type="PANTHER" id="PTHR48099">
    <property type="entry name" value="C-1-TETRAHYDROFOLATE SYNTHASE, CYTOPLASMIC-RELATED"/>
    <property type="match status" value="1"/>
</dbReference>
<evidence type="ECO:0000313" key="14">
    <source>
        <dbReference type="EMBL" id="GAA4398634.1"/>
    </source>
</evidence>
<dbReference type="HAMAP" id="MF_01576">
    <property type="entry name" value="THF_DHG_CYH"/>
    <property type="match status" value="1"/>
</dbReference>
<evidence type="ECO:0000256" key="4">
    <source>
        <dbReference type="ARBA" id="ARBA00022755"/>
    </source>
</evidence>
<comment type="function">
    <text evidence="11">Catalyzes the oxidation of 5,10-methylenetetrahydrofolate to 5,10-methenyltetrahydrofolate and then the hydrolysis of 5,10-methenyltetrahydrofolate to 10-formyltetrahydrofolate.</text>
</comment>
<comment type="caution">
    <text evidence="14">The sequence shown here is derived from an EMBL/GenBank/DDBJ whole genome shotgun (WGS) entry which is preliminary data.</text>
</comment>
<evidence type="ECO:0000259" key="13">
    <source>
        <dbReference type="Pfam" id="PF02882"/>
    </source>
</evidence>
<evidence type="ECO:0000256" key="9">
    <source>
        <dbReference type="ARBA" id="ARBA00023167"/>
    </source>
</evidence>
<evidence type="ECO:0000256" key="6">
    <source>
        <dbReference type="ARBA" id="ARBA00022857"/>
    </source>
</evidence>
<keyword evidence="4 11" id="KW-0658">Purine biosynthesis</keyword>
<keyword evidence="10 11" id="KW-0511">Multifunctional enzyme</keyword>
<organism evidence="14 15">
    <name type="scientific">Fodinibacter luteus</name>
    <dbReference type="NCBI Taxonomy" id="552064"/>
    <lineage>
        <taxon>Bacteria</taxon>
        <taxon>Bacillati</taxon>
        <taxon>Actinomycetota</taxon>
        <taxon>Actinomycetes</taxon>
        <taxon>Micrococcales</taxon>
        <taxon>Intrasporangiaceae</taxon>
        <taxon>Fodinibacter (ex Wang et al. 2009)</taxon>
    </lineage>
</organism>
<comment type="catalytic activity">
    <reaction evidence="11">
        <text>(6R)-5,10-methenyltetrahydrofolate + H2O = (6R)-10-formyltetrahydrofolate + H(+)</text>
        <dbReference type="Rhea" id="RHEA:23700"/>
        <dbReference type="ChEBI" id="CHEBI:15377"/>
        <dbReference type="ChEBI" id="CHEBI:15378"/>
        <dbReference type="ChEBI" id="CHEBI:57455"/>
        <dbReference type="ChEBI" id="CHEBI:195366"/>
        <dbReference type="EC" id="3.5.4.9"/>
    </reaction>
</comment>
<comment type="similarity">
    <text evidence="11">Belongs to the tetrahydrofolate dehydrogenase/cyclohydrolase family.</text>
</comment>
<dbReference type="InterPro" id="IPR000672">
    <property type="entry name" value="THF_DH/CycHdrlase"/>
</dbReference>
<evidence type="ECO:0000256" key="1">
    <source>
        <dbReference type="ARBA" id="ARBA00004777"/>
    </source>
</evidence>
<protein>
    <recommendedName>
        <fullName evidence="11">Bifunctional protein FolD</fullName>
    </recommendedName>
    <domain>
        <recommendedName>
            <fullName evidence="11">Methylenetetrahydrofolate dehydrogenase</fullName>
            <ecNumber evidence="11">1.5.1.5</ecNumber>
        </recommendedName>
    </domain>
    <domain>
        <recommendedName>
            <fullName evidence="11">Methenyltetrahydrofolate cyclohydrolase</fullName>
            <ecNumber evidence="11">3.5.4.9</ecNumber>
        </recommendedName>
    </domain>
</protein>
<dbReference type="Proteomes" id="UP001500945">
    <property type="component" value="Unassembled WGS sequence"/>
</dbReference>
<evidence type="ECO:0000256" key="3">
    <source>
        <dbReference type="ARBA" id="ARBA00022605"/>
    </source>
</evidence>
<evidence type="ECO:0000256" key="11">
    <source>
        <dbReference type="HAMAP-Rule" id="MF_01576"/>
    </source>
</evidence>
<dbReference type="EC" id="3.5.4.9" evidence="11"/>
<keyword evidence="8 11" id="KW-0368">Histidine biosynthesis</keyword>
<feature type="binding site" evidence="11">
    <location>
        <begin position="163"/>
        <end position="165"/>
    </location>
    <ligand>
        <name>NADP(+)</name>
        <dbReference type="ChEBI" id="CHEBI:58349"/>
    </ligand>
</feature>
<sequence>MAATTLDGKAILGTIKDELRARVAALAARGVVPGLGTVLVGDDPGSQWYVGAKHRDCAEIGIRSLRRDLPAGTSQGEVLAVVRELNDDPECTGFIVQQPTGLDENAILSAVDPAKDVDGLHPTNLGWLVLGEKAPLPCTPVGCIELLRRYDVPIAGAKVVVVGRGITVGRPLGLILTRKSENATVTLCHTGTRDLAAEVRQADIVVAAAGVPGIVTAEMVRPGAAVLDVGVSRVLDEESGRSRVAGDVHPGVWDVAGYVSPNPGGVGPMTRAMLLSNVVDAAERALAGADARATAGAAAASGPR</sequence>
<evidence type="ECO:0000256" key="7">
    <source>
        <dbReference type="ARBA" id="ARBA00023002"/>
    </source>
</evidence>
<comment type="pathway">
    <text evidence="1 11">One-carbon metabolism; tetrahydrofolate interconversion.</text>
</comment>
<keyword evidence="9 11" id="KW-0486">Methionine biosynthesis</keyword>
<keyword evidence="15" id="KW-1185">Reference proteome</keyword>
<keyword evidence="2 11" id="KW-0554">One-carbon metabolism</keyword>
<comment type="caution">
    <text evidence="11">Lacks conserved residue(s) required for the propagation of feature annotation.</text>
</comment>
<proteinExistence type="inferred from homology"/>
<dbReference type="SUPFAM" id="SSF51735">
    <property type="entry name" value="NAD(P)-binding Rossmann-fold domains"/>
    <property type="match status" value="1"/>
</dbReference>